<evidence type="ECO:0000313" key="2">
    <source>
        <dbReference type="Proteomes" id="UP001583186"/>
    </source>
</evidence>
<protein>
    <submittedName>
        <fullName evidence="1">Uncharacterized protein</fullName>
    </submittedName>
</protein>
<evidence type="ECO:0000313" key="1">
    <source>
        <dbReference type="EMBL" id="KAL1888198.1"/>
    </source>
</evidence>
<organism evidence="1 2">
    <name type="scientific">Sporothrix stenoceras</name>
    <dbReference type="NCBI Taxonomy" id="5173"/>
    <lineage>
        <taxon>Eukaryota</taxon>
        <taxon>Fungi</taxon>
        <taxon>Dikarya</taxon>
        <taxon>Ascomycota</taxon>
        <taxon>Pezizomycotina</taxon>
        <taxon>Sordariomycetes</taxon>
        <taxon>Sordariomycetidae</taxon>
        <taxon>Ophiostomatales</taxon>
        <taxon>Ophiostomataceae</taxon>
        <taxon>Sporothrix</taxon>
    </lineage>
</organism>
<dbReference type="EMBL" id="JAWCUI010000098">
    <property type="protein sequence ID" value="KAL1888198.1"/>
    <property type="molecule type" value="Genomic_DNA"/>
</dbReference>
<gene>
    <name evidence="1" type="ORF">Sste5346_009738</name>
</gene>
<comment type="caution">
    <text evidence="1">The sequence shown here is derived from an EMBL/GenBank/DDBJ whole genome shotgun (WGS) entry which is preliminary data.</text>
</comment>
<reference evidence="1 2" key="1">
    <citation type="journal article" date="2024" name="IMA Fungus">
        <title>IMA Genome - F19 : A genome assembly and annotation guide to empower mycologists, including annotated draft genome sequences of Ceratocystis pirilliformis, Diaporthe australafricana, Fusarium ophioides, Paecilomyces lecythidis, and Sporothrix stenoceras.</title>
        <authorList>
            <person name="Aylward J."/>
            <person name="Wilson A.M."/>
            <person name="Visagie C.M."/>
            <person name="Spraker J."/>
            <person name="Barnes I."/>
            <person name="Buitendag C."/>
            <person name="Ceriani C."/>
            <person name="Del Mar Angel L."/>
            <person name="du Plessis D."/>
            <person name="Fuchs T."/>
            <person name="Gasser K."/>
            <person name="Kramer D."/>
            <person name="Li W."/>
            <person name="Munsamy K."/>
            <person name="Piso A."/>
            <person name="Price J.L."/>
            <person name="Sonnekus B."/>
            <person name="Thomas C."/>
            <person name="van der Nest A."/>
            <person name="van Dijk A."/>
            <person name="van Heerden A."/>
            <person name="van Vuuren N."/>
            <person name="Yilmaz N."/>
            <person name="Duong T.A."/>
            <person name="van der Merwe N.A."/>
            <person name="Wingfield M.J."/>
            <person name="Wingfield B.D."/>
        </authorList>
    </citation>
    <scope>NUCLEOTIDE SEQUENCE [LARGE SCALE GENOMIC DNA]</scope>
    <source>
        <strain evidence="1 2">CMW 5346</strain>
    </source>
</reference>
<sequence>MDRCLETGQVTHIPTDLKREIMEEEGEDWNDPDYFDFNLADIIQYRLNMAEFAEHILTRLGLPRPNNQSCLAWDDY</sequence>
<feature type="non-terminal residue" evidence="1">
    <location>
        <position position="76"/>
    </location>
</feature>
<keyword evidence="2" id="KW-1185">Reference proteome</keyword>
<proteinExistence type="predicted"/>
<name>A0ABR3YJ35_9PEZI</name>
<accession>A0ABR3YJ35</accession>
<dbReference type="Proteomes" id="UP001583186">
    <property type="component" value="Unassembled WGS sequence"/>
</dbReference>